<sequence>MSEHTKKKSPWMWLSLFLLLTNLFFVYRYFQIIKNDTQQEGINRIEEPIISDERDIMLESMSSTIKPVKLTTYKPTSNQSLSQIANKFKVSVTDIKKVNPSLKYRLPTYIIRKGTPIKVPVKVSAPSKPPVNPVQGTPSTLTAYQKEVLDLTNKERAKLGLSALKADFKALNDCAYAKSNDMDQNNYFAHQSPKYGSPFDMMKSFGISYTSAAENIAMGQQTPAEVVKAWMNSSGHRANILNGQFTYIGIGYKKGKQTYWTQQFISK</sequence>
<dbReference type="Proteomes" id="UP000830639">
    <property type="component" value="Chromosome"/>
</dbReference>
<dbReference type="PANTHER" id="PTHR31157:SF1">
    <property type="entry name" value="SCP DOMAIN-CONTAINING PROTEIN"/>
    <property type="match status" value="1"/>
</dbReference>
<feature type="transmembrane region" description="Helical" evidence="1">
    <location>
        <begin position="12"/>
        <end position="30"/>
    </location>
</feature>
<dbReference type="CDD" id="cd05379">
    <property type="entry name" value="CAP_bacterial"/>
    <property type="match status" value="1"/>
</dbReference>
<dbReference type="Pfam" id="PF00188">
    <property type="entry name" value="CAP"/>
    <property type="match status" value="1"/>
</dbReference>
<dbReference type="InterPro" id="IPR035940">
    <property type="entry name" value="CAP_sf"/>
</dbReference>
<proteinExistence type="predicted"/>
<keyword evidence="4" id="KW-1185">Reference proteome</keyword>
<accession>A0ABY4JUP3</accession>
<dbReference type="SUPFAM" id="SSF55797">
    <property type="entry name" value="PR-1-like"/>
    <property type="match status" value="1"/>
</dbReference>
<keyword evidence="1" id="KW-1133">Transmembrane helix</keyword>
<name>A0ABY4JUP3_9BACI</name>
<dbReference type="PROSITE" id="PS51782">
    <property type="entry name" value="LYSM"/>
    <property type="match status" value="1"/>
</dbReference>
<reference evidence="3 4" key="1">
    <citation type="submission" date="2022-04" db="EMBL/GenBank/DDBJ databases">
        <title>Mechanism of arsenic methylation and mitigation arsenic toxicity by Bacillus sp. LH14 from an Arsenic-Contaminated Paddy Soil.</title>
        <authorList>
            <person name="Wang D."/>
        </authorList>
    </citation>
    <scope>NUCLEOTIDE SEQUENCE [LARGE SCALE GENOMIC DNA]</scope>
    <source>
        <strain evidence="3 4">LH14</strain>
    </source>
</reference>
<dbReference type="PANTHER" id="PTHR31157">
    <property type="entry name" value="SCP DOMAIN-CONTAINING PROTEIN"/>
    <property type="match status" value="1"/>
</dbReference>
<dbReference type="SMART" id="SM00257">
    <property type="entry name" value="LysM"/>
    <property type="match status" value="1"/>
</dbReference>
<protein>
    <submittedName>
        <fullName evidence="3">CAP domain-containing protein</fullName>
    </submittedName>
</protein>
<organism evidence="3 4">
    <name type="scientific">Gottfriedia acidiceleris</name>
    <dbReference type="NCBI Taxonomy" id="371036"/>
    <lineage>
        <taxon>Bacteria</taxon>
        <taxon>Bacillati</taxon>
        <taxon>Bacillota</taxon>
        <taxon>Bacilli</taxon>
        <taxon>Bacillales</taxon>
        <taxon>Bacillaceae</taxon>
        <taxon>Gottfriedia</taxon>
    </lineage>
</organism>
<evidence type="ECO:0000313" key="3">
    <source>
        <dbReference type="EMBL" id="UPM56357.1"/>
    </source>
</evidence>
<dbReference type="RefSeq" id="WP_248269261.1">
    <property type="nucleotide sequence ID" value="NZ_CP096034.1"/>
</dbReference>
<gene>
    <name evidence="3" type="ORF">MY490_11190</name>
</gene>
<dbReference type="Gene3D" id="3.40.33.10">
    <property type="entry name" value="CAP"/>
    <property type="match status" value="1"/>
</dbReference>
<keyword evidence="1" id="KW-0472">Membrane</keyword>
<feature type="domain" description="LysM" evidence="2">
    <location>
        <begin position="71"/>
        <end position="119"/>
    </location>
</feature>
<evidence type="ECO:0000313" key="4">
    <source>
        <dbReference type="Proteomes" id="UP000830639"/>
    </source>
</evidence>
<dbReference type="EMBL" id="CP096034">
    <property type="protein sequence ID" value="UPM56357.1"/>
    <property type="molecule type" value="Genomic_DNA"/>
</dbReference>
<evidence type="ECO:0000259" key="2">
    <source>
        <dbReference type="PROSITE" id="PS51782"/>
    </source>
</evidence>
<keyword evidence="1" id="KW-0812">Transmembrane</keyword>
<dbReference type="Pfam" id="PF01476">
    <property type="entry name" value="LysM"/>
    <property type="match status" value="1"/>
</dbReference>
<evidence type="ECO:0000256" key="1">
    <source>
        <dbReference type="SAM" id="Phobius"/>
    </source>
</evidence>
<dbReference type="InterPro" id="IPR018392">
    <property type="entry name" value="LysM"/>
</dbReference>
<dbReference type="InterPro" id="IPR014044">
    <property type="entry name" value="CAP_dom"/>
</dbReference>